<keyword evidence="5" id="KW-0472">Membrane</keyword>
<dbReference type="STRING" id="69293.ENSGACP00000000109"/>
<dbReference type="Pfam" id="PF08357">
    <property type="entry name" value="SEFIR"/>
    <property type="match status" value="1"/>
</dbReference>
<reference evidence="10" key="1">
    <citation type="submission" date="2006-01" db="EMBL/GenBank/DDBJ databases">
        <authorList>
            <person name="Lindblad-Toh K."/>
            <person name="Mauceli E."/>
            <person name="Grabherr M."/>
            <person name="Chang J.L."/>
            <person name="Lander E.S."/>
        </authorList>
    </citation>
    <scope>NUCLEOTIDE SEQUENCE [LARGE SCALE GENOMIC DNA]</scope>
</reference>
<dbReference type="InterPro" id="IPR013568">
    <property type="entry name" value="SEFIR_dom"/>
</dbReference>
<organism evidence="10">
    <name type="scientific">Gasterosteus aculeatus</name>
    <name type="common">Three-spined stickleback</name>
    <dbReference type="NCBI Taxonomy" id="69293"/>
    <lineage>
        <taxon>Eukaryota</taxon>
        <taxon>Metazoa</taxon>
        <taxon>Chordata</taxon>
        <taxon>Craniata</taxon>
        <taxon>Vertebrata</taxon>
        <taxon>Euteleostomi</taxon>
        <taxon>Actinopterygii</taxon>
        <taxon>Neopterygii</taxon>
        <taxon>Teleostei</taxon>
        <taxon>Neoteleostei</taxon>
        <taxon>Acanthomorphata</taxon>
        <taxon>Eupercaria</taxon>
        <taxon>Perciformes</taxon>
        <taxon>Cottioidei</taxon>
        <taxon>Gasterosteales</taxon>
        <taxon>Gasterosteidae</taxon>
        <taxon>Gasterosteus</taxon>
    </lineage>
</organism>
<feature type="domain" description="SEFIR" evidence="9">
    <location>
        <begin position="37"/>
        <end position="134"/>
    </location>
</feature>
<dbReference type="PANTHER" id="PTHR15583:SF21">
    <property type="entry name" value="INTERLEUKIN-17 RECEPTOR E-LIKE"/>
    <property type="match status" value="1"/>
</dbReference>
<comment type="subcellular location">
    <subcellularLocation>
        <location evidence="1">Membrane</location>
        <topology evidence="1">Single-pass type I membrane protein</topology>
    </subcellularLocation>
</comment>
<dbReference type="Bgee" id="ENSGACG00000000089">
    <property type="expression patterns" value="Expressed in pharyngeal gill"/>
</dbReference>
<dbReference type="AlphaFoldDB" id="G3N489"/>
<evidence type="ECO:0000256" key="1">
    <source>
        <dbReference type="ARBA" id="ARBA00004479"/>
    </source>
</evidence>
<protein>
    <recommendedName>
        <fullName evidence="9">SEFIR domain-containing protein</fullName>
    </recommendedName>
</protein>
<dbReference type="GO" id="GO:0030368">
    <property type="term" value="F:interleukin-17 receptor activity"/>
    <property type="evidence" value="ECO:0007669"/>
    <property type="project" value="InterPro"/>
</dbReference>
<evidence type="ECO:0000256" key="6">
    <source>
        <dbReference type="ARBA" id="ARBA00023170"/>
    </source>
</evidence>
<keyword evidence="7" id="KW-0325">Glycoprotein</keyword>
<keyword evidence="6" id="KW-0675">Receptor</keyword>
<reference evidence="10" key="2">
    <citation type="submission" date="2024-04" db="UniProtKB">
        <authorList>
            <consortium name="Ensembl"/>
        </authorList>
    </citation>
    <scope>IDENTIFICATION</scope>
</reference>
<sequence length="182" mass="19747">MYAVAAVVFVVAVSFLGVFIRRLTKSGASGWLCIQEPVLLVCSSEQAAHIAAVCSLASMLQAELGATVHTALWSQGSQTRAGPGVADLGPLPWLYGQWEAVRRARGKVLIVWSPEATATYAKWSEERASVGKRAGPGEGHGGARLKRDRTRAKAEEDFQLNGGRTGKRKKEKARRVCEIMRR</sequence>
<evidence type="ECO:0000313" key="10">
    <source>
        <dbReference type="Ensembl" id="ENSGACP00000000109.1"/>
    </source>
</evidence>
<dbReference type="InParanoid" id="G3N489"/>
<dbReference type="InterPro" id="IPR039465">
    <property type="entry name" value="IL-17_rcpt-like"/>
</dbReference>
<name>G3N489_GASAC</name>
<keyword evidence="4" id="KW-1133">Transmembrane helix</keyword>
<proteinExistence type="predicted"/>
<evidence type="ECO:0000256" key="3">
    <source>
        <dbReference type="ARBA" id="ARBA00022729"/>
    </source>
</evidence>
<dbReference type="GO" id="GO:0016020">
    <property type="term" value="C:membrane"/>
    <property type="evidence" value="ECO:0007669"/>
    <property type="project" value="UniProtKB-SubCell"/>
</dbReference>
<evidence type="ECO:0000256" key="5">
    <source>
        <dbReference type="ARBA" id="ARBA00023136"/>
    </source>
</evidence>
<dbReference type="PANTHER" id="PTHR15583">
    <property type="entry name" value="INTERLEUKIN-17 RECEPTOR"/>
    <property type="match status" value="1"/>
</dbReference>
<evidence type="ECO:0000259" key="9">
    <source>
        <dbReference type="Pfam" id="PF08357"/>
    </source>
</evidence>
<dbReference type="Gene3D" id="3.40.50.11530">
    <property type="match status" value="1"/>
</dbReference>
<keyword evidence="3" id="KW-0732">Signal</keyword>
<accession>G3N489</accession>
<evidence type="ECO:0000256" key="7">
    <source>
        <dbReference type="ARBA" id="ARBA00023180"/>
    </source>
</evidence>
<evidence type="ECO:0000256" key="8">
    <source>
        <dbReference type="SAM" id="MobiDB-lite"/>
    </source>
</evidence>
<keyword evidence="2" id="KW-0812">Transmembrane</keyword>
<feature type="region of interest" description="Disordered" evidence="8">
    <location>
        <begin position="126"/>
        <end position="182"/>
    </location>
</feature>
<dbReference type="Ensembl" id="ENSGACT00000000109.1">
    <property type="protein sequence ID" value="ENSGACP00000000109.1"/>
    <property type="gene ID" value="ENSGACG00000000089.1"/>
</dbReference>
<evidence type="ECO:0000256" key="4">
    <source>
        <dbReference type="ARBA" id="ARBA00022989"/>
    </source>
</evidence>
<evidence type="ECO:0000256" key="2">
    <source>
        <dbReference type="ARBA" id="ARBA00022692"/>
    </source>
</evidence>